<feature type="signal peptide" evidence="1">
    <location>
        <begin position="1"/>
        <end position="27"/>
    </location>
</feature>
<gene>
    <name evidence="2" type="ORF">ACFQ3C_07580</name>
</gene>
<dbReference type="RefSeq" id="WP_380790111.1">
    <property type="nucleotide sequence ID" value="NZ_JBHTKR010000003.1"/>
</dbReference>
<feature type="chain" id="PRO_5046636494" evidence="1">
    <location>
        <begin position="28"/>
        <end position="75"/>
    </location>
</feature>
<evidence type="ECO:0000256" key="1">
    <source>
        <dbReference type="SAM" id="SignalP"/>
    </source>
</evidence>
<dbReference type="EMBL" id="JBHTKR010000003">
    <property type="protein sequence ID" value="MFD1194526.1"/>
    <property type="molecule type" value="Genomic_DNA"/>
</dbReference>
<reference evidence="3" key="1">
    <citation type="journal article" date="2019" name="Int. J. Syst. Evol. Microbiol.">
        <title>The Global Catalogue of Microorganisms (GCM) 10K type strain sequencing project: providing services to taxonomists for standard genome sequencing and annotation.</title>
        <authorList>
            <consortium name="The Broad Institute Genomics Platform"/>
            <consortium name="The Broad Institute Genome Sequencing Center for Infectious Disease"/>
            <person name="Wu L."/>
            <person name="Ma J."/>
        </authorList>
    </citation>
    <scope>NUCLEOTIDE SEQUENCE [LARGE SCALE GENOMIC DNA]</scope>
    <source>
        <strain evidence="3">CCUG 55328</strain>
    </source>
</reference>
<evidence type="ECO:0000313" key="2">
    <source>
        <dbReference type="EMBL" id="MFD1194526.1"/>
    </source>
</evidence>
<evidence type="ECO:0000313" key="3">
    <source>
        <dbReference type="Proteomes" id="UP001597151"/>
    </source>
</evidence>
<comment type="caution">
    <text evidence="2">The sequence shown here is derived from an EMBL/GenBank/DDBJ whole genome shotgun (WGS) entry which is preliminary data.</text>
</comment>
<dbReference type="Proteomes" id="UP001597151">
    <property type="component" value="Unassembled WGS sequence"/>
</dbReference>
<organism evidence="2 3">
    <name type="scientific">Seohaeicola saemankumensis</name>
    <dbReference type="NCBI Taxonomy" id="481181"/>
    <lineage>
        <taxon>Bacteria</taxon>
        <taxon>Pseudomonadati</taxon>
        <taxon>Pseudomonadota</taxon>
        <taxon>Alphaproteobacteria</taxon>
        <taxon>Rhodobacterales</taxon>
        <taxon>Roseobacteraceae</taxon>
        <taxon>Seohaeicola</taxon>
    </lineage>
</organism>
<keyword evidence="1" id="KW-0732">Signal</keyword>
<keyword evidence="3" id="KW-1185">Reference proteome</keyword>
<protein>
    <submittedName>
        <fullName evidence="2">Uncharacterized protein</fullName>
    </submittedName>
</protein>
<accession>A0ABW3TCE9</accession>
<name>A0ABW3TCE9_9RHOB</name>
<sequence length="75" mass="7573">MRTFSTFAIWMLAILGLAVMTVAPATAQSLNAADMAFAFGGKATTQAPGAMAGDSVAIASARGMTQAEMQDTEGA</sequence>
<proteinExistence type="predicted"/>